<evidence type="ECO:0000313" key="4">
    <source>
        <dbReference type="Proteomes" id="UP000477779"/>
    </source>
</evidence>
<gene>
    <name evidence="1" type="ORF">G3561_00200</name>
    <name evidence="2" type="ORF">GCE86_26125</name>
</gene>
<organism evidence="1 4">
    <name type="scientific">Micromonospora terminaliae</name>
    <dbReference type="NCBI Taxonomy" id="1914461"/>
    <lineage>
        <taxon>Bacteria</taxon>
        <taxon>Bacillati</taxon>
        <taxon>Actinomycetota</taxon>
        <taxon>Actinomycetes</taxon>
        <taxon>Micromonosporales</taxon>
        <taxon>Micromonosporaceae</taxon>
        <taxon>Micromonospora</taxon>
    </lineage>
</organism>
<dbReference type="EMBL" id="JAAHBZ010000001">
    <property type="protein sequence ID" value="NES25981.1"/>
    <property type="molecule type" value="Genomic_DNA"/>
</dbReference>
<proteinExistence type="predicted"/>
<dbReference type="AlphaFoldDB" id="A0AAJ3DHE3"/>
<reference evidence="2 3" key="1">
    <citation type="submission" date="2019-10" db="EMBL/GenBank/DDBJ databases">
        <title>Genome Sequence of Micromonospora terminaliae DSM 101760.</title>
        <authorList>
            <person name="Guo L."/>
        </authorList>
    </citation>
    <scope>NUCLEOTIDE SEQUENCE [LARGE SCALE GENOMIC DNA]</scope>
    <source>
        <strain evidence="2 3">DSM 101760</strain>
    </source>
</reference>
<sequence>MGFGFKTTWLAVRERSPEEVADALRLAARERLSWDEGTDRAYVSGVYVAGPVDGWTLAHGRRDLATFDYSATDPRFPEWFAALSARLGEVQFFVNERGWFSHGWAHAVDGVVVRAFATFDGDVPLFIGEPTPEEREVGKGLRGWGDNWRDWQEEDWDAWYESAPNEQDVLKLAARWSVHPLLVDSAQFGDQGIYGMPVRPS</sequence>
<evidence type="ECO:0000313" key="2">
    <source>
        <dbReference type="EMBL" id="QGL50191.1"/>
    </source>
</evidence>
<keyword evidence="3" id="KW-1185">Reference proteome</keyword>
<evidence type="ECO:0000313" key="1">
    <source>
        <dbReference type="EMBL" id="NES25981.1"/>
    </source>
</evidence>
<reference evidence="1 4" key="2">
    <citation type="submission" date="2020-02" db="EMBL/GenBank/DDBJ databases">
        <title>WGS of Micromonospora spp. isolated from hot spring.</title>
        <authorList>
            <person name="Thawai C."/>
        </authorList>
    </citation>
    <scope>NUCLEOTIDE SEQUENCE [LARGE SCALE GENOMIC DNA]</scope>
    <source>
        <strain evidence="1 4">TMS7</strain>
    </source>
</reference>
<dbReference type="RefSeq" id="WP_154229351.1">
    <property type="nucleotide sequence ID" value="NZ_CP045309.1"/>
</dbReference>
<evidence type="ECO:0000313" key="3">
    <source>
        <dbReference type="Proteomes" id="UP000402241"/>
    </source>
</evidence>
<accession>A0AAJ3DHE3</accession>
<dbReference type="EMBL" id="CP045309">
    <property type="protein sequence ID" value="QGL50191.1"/>
    <property type="molecule type" value="Genomic_DNA"/>
</dbReference>
<dbReference type="Proteomes" id="UP000477779">
    <property type="component" value="Unassembled WGS sequence"/>
</dbReference>
<name>A0AAJ3DHE3_9ACTN</name>
<protein>
    <submittedName>
        <fullName evidence="1">Uncharacterized protein</fullName>
    </submittedName>
</protein>
<dbReference type="Proteomes" id="UP000402241">
    <property type="component" value="Chromosome"/>
</dbReference>